<comment type="caution">
    <text evidence="4">The sequence shown here is derived from an EMBL/GenBank/DDBJ whole genome shotgun (WGS) entry which is preliminary data.</text>
</comment>
<accession>A0A2A4Z7W3</accession>
<proteinExistence type="inferred from homology"/>
<dbReference type="Pfam" id="PF01135">
    <property type="entry name" value="PCMT"/>
    <property type="match status" value="1"/>
</dbReference>
<name>A0A2A4Z7W3_9PROT</name>
<dbReference type="PANTHER" id="PTHR11579:SF18">
    <property type="entry name" value="PROTEIN-L-ISOASPARTATE O-METHYLTRANSFERASE"/>
    <property type="match status" value="1"/>
</dbReference>
<dbReference type="InterPro" id="IPR000682">
    <property type="entry name" value="PCMT"/>
</dbReference>
<evidence type="ECO:0000256" key="3">
    <source>
        <dbReference type="ARBA" id="ARBA00030757"/>
    </source>
</evidence>
<gene>
    <name evidence="4" type="ORF">COB13_03290</name>
</gene>
<keyword evidence="4" id="KW-0808">Transferase</keyword>
<dbReference type="EMBL" id="NVUS01000003">
    <property type="protein sequence ID" value="PCJ02981.1"/>
    <property type="molecule type" value="Genomic_DNA"/>
</dbReference>
<dbReference type="PANTHER" id="PTHR11579">
    <property type="entry name" value="PROTEIN-L-ISOASPARTATE O-METHYLTRANSFERASE"/>
    <property type="match status" value="1"/>
</dbReference>
<dbReference type="GO" id="GO:0004719">
    <property type="term" value="F:protein-L-isoaspartate (D-aspartate) O-methyltransferase activity"/>
    <property type="evidence" value="ECO:0007669"/>
    <property type="project" value="InterPro"/>
</dbReference>
<dbReference type="GO" id="GO:0005737">
    <property type="term" value="C:cytoplasm"/>
    <property type="evidence" value="ECO:0007669"/>
    <property type="project" value="TreeGrafter"/>
</dbReference>
<dbReference type="SUPFAM" id="SSF53335">
    <property type="entry name" value="S-adenosyl-L-methionine-dependent methyltransferases"/>
    <property type="match status" value="1"/>
</dbReference>
<dbReference type="GO" id="GO:0032259">
    <property type="term" value="P:methylation"/>
    <property type="evidence" value="ECO:0007669"/>
    <property type="project" value="UniProtKB-KW"/>
</dbReference>
<dbReference type="InterPro" id="IPR029063">
    <property type="entry name" value="SAM-dependent_MTases_sf"/>
</dbReference>
<dbReference type="CDD" id="cd02440">
    <property type="entry name" value="AdoMet_MTases"/>
    <property type="match status" value="1"/>
</dbReference>
<reference key="1">
    <citation type="submission" date="2017-08" db="EMBL/GenBank/DDBJ databases">
        <title>A dynamic microbial community with high functional redundancy inhabits the cold, oxic subseafloor aquifer.</title>
        <authorList>
            <person name="Tully B.J."/>
            <person name="Wheat C.G."/>
            <person name="Glazer B.T."/>
            <person name="Huber J.A."/>
        </authorList>
    </citation>
    <scope>NUCLEOTIDE SEQUENCE [LARGE SCALE GENOMIC DNA]</scope>
</reference>
<dbReference type="Gene3D" id="3.40.50.150">
    <property type="entry name" value="Vaccinia Virus protein VP39"/>
    <property type="match status" value="1"/>
</dbReference>
<organism evidence="4">
    <name type="scientific">OCS116 cluster bacterium</name>
    <dbReference type="NCBI Taxonomy" id="2030921"/>
    <lineage>
        <taxon>Bacteria</taxon>
        <taxon>Pseudomonadati</taxon>
        <taxon>Pseudomonadota</taxon>
        <taxon>Alphaproteobacteria</taxon>
        <taxon>OCS116 cluster</taxon>
    </lineage>
</organism>
<keyword evidence="4" id="KW-0489">Methyltransferase</keyword>
<evidence type="ECO:0000256" key="2">
    <source>
        <dbReference type="ARBA" id="ARBA00013346"/>
    </source>
</evidence>
<evidence type="ECO:0000313" key="4">
    <source>
        <dbReference type="EMBL" id="PCJ02981.1"/>
    </source>
</evidence>
<protein>
    <recommendedName>
        <fullName evidence="2">Protein-L-isoaspartate O-methyltransferase</fullName>
    </recommendedName>
    <alternativeName>
        <fullName evidence="3">Protein L-isoaspartyl methyltransferase</fullName>
    </alternativeName>
</protein>
<evidence type="ECO:0000256" key="1">
    <source>
        <dbReference type="ARBA" id="ARBA00005369"/>
    </source>
</evidence>
<sequence length="229" mass="25241">MTHFDILRKNMVNSQLLPNAITSKELLDAFRQLKRESFVPAAQQALAYIDRDLQINTGADDSNKRFLLDPMVQAKLIQAVAVKPTDIVLDVACATGYSTALLAKLANMVVGIEANKNIAELAAKHIEQQEIDNAVIICDPLADGYKKEAPYDVIVINGLVEQVPQELFDQLAEDGRLIVVEVSDKSTISAPLGHAFLYHKTHNVVAKRMVFDASPTKLADFNKLVEFAL</sequence>
<dbReference type="AlphaFoldDB" id="A0A2A4Z7W3"/>
<comment type="similarity">
    <text evidence="1">Belongs to the methyltransferase superfamily. L-isoaspartyl/D-aspartyl protein methyltransferase family.</text>
</comment>
<reference evidence="4" key="2">
    <citation type="journal article" date="2018" name="ISME J.">
        <title>A dynamic microbial community with high functional redundancy inhabits the cold, oxic subseafloor aquifer.</title>
        <authorList>
            <person name="Tully B.J."/>
            <person name="Wheat C.G."/>
            <person name="Glazer B.T."/>
            <person name="Huber J.A."/>
        </authorList>
    </citation>
    <scope>NUCLEOTIDE SEQUENCE</scope>
    <source>
        <strain evidence="4">NORP83</strain>
    </source>
</reference>